<evidence type="ECO:0000256" key="8">
    <source>
        <dbReference type="SAM" id="SignalP"/>
    </source>
</evidence>
<dbReference type="PANTHER" id="PTHR36699">
    <property type="entry name" value="LD-TRANSPEPTIDASE"/>
    <property type="match status" value="1"/>
</dbReference>
<comment type="pathway">
    <text evidence="1 7">Cell wall biogenesis; peptidoglycan biosynthesis.</text>
</comment>
<dbReference type="GO" id="GO:0071555">
    <property type="term" value="P:cell wall organization"/>
    <property type="evidence" value="ECO:0007669"/>
    <property type="project" value="UniProtKB-UniRule"/>
</dbReference>
<evidence type="ECO:0000256" key="5">
    <source>
        <dbReference type="ARBA" id="ARBA00022984"/>
    </source>
</evidence>
<dbReference type="UniPathway" id="UPA00219"/>
<comment type="similarity">
    <text evidence="2">Belongs to the YkuD family.</text>
</comment>
<feature type="active site" description="Nucleophile" evidence="7">
    <location>
        <position position="264"/>
    </location>
</feature>
<reference evidence="11" key="1">
    <citation type="submission" date="2019-02" db="EMBL/GenBank/DDBJ databases">
        <title>Complete genome sequence of Rhodoferax sp. Gr-4.</title>
        <authorList>
            <person name="Jin L."/>
        </authorList>
    </citation>
    <scope>NUCLEOTIDE SEQUENCE [LARGE SCALE GENOMIC DNA]</scope>
    <source>
        <strain evidence="11">Gr-4</strain>
    </source>
</reference>
<dbReference type="GO" id="GO:0004180">
    <property type="term" value="F:carboxypeptidase activity"/>
    <property type="evidence" value="ECO:0007669"/>
    <property type="project" value="UniProtKB-ARBA"/>
</dbReference>
<dbReference type="Proteomes" id="UP000317365">
    <property type="component" value="Chromosome"/>
</dbReference>
<dbReference type="PROSITE" id="PS52029">
    <property type="entry name" value="LD_TPASE"/>
    <property type="match status" value="1"/>
</dbReference>
<reference evidence="11" key="2">
    <citation type="journal article" date="2020" name="Int. J. Syst. Evol. Microbiol.">
        <title>Genomic insights into a novel species Rhodoferax aquaticus sp. nov., isolated from freshwater.</title>
        <authorList>
            <person name="Li T."/>
            <person name="Zhuo Y."/>
            <person name="Jin C.Z."/>
            <person name="Wu X."/>
            <person name="Ko S.R."/>
            <person name="Jin F.J."/>
            <person name="Ahn C.Y."/>
            <person name="Oh H.M."/>
            <person name="Lee H.G."/>
            <person name="Jin L."/>
        </authorList>
    </citation>
    <scope>NUCLEOTIDE SEQUENCE [LARGE SCALE GENOMIC DNA]</scope>
    <source>
        <strain evidence="11">Gr-4</strain>
    </source>
</reference>
<dbReference type="InterPro" id="IPR038063">
    <property type="entry name" value="Transpep_catalytic_dom"/>
</dbReference>
<protein>
    <recommendedName>
        <fullName evidence="9">L,D-TPase catalytic domain-containing protein</fullName>
    </recommendedName>
</protein>
<keyword evidence="11" id="KW-1185">Reference proteome</keyword>
<keyword evidence="3" id="KW-0808">Transferase</keyword>
<dbReference type="EMBL" id="CP036282">
    <property type="protein sequence ID" value="QDL54246.1"/>
    <property type="molecule type" value="Genomic_DNA"/>
</dbReference>
<dbReference type="GO" id="GO:0008360">
    <property type="term" value="P:regulation of cell shape"/>
    <property type="evidence" value="ECO:0007669"/>
    <property type="project" value="UniProtKB-UniRule"/>
</dbReference>
<evidence type="ECO:0000256" key="2">
    <source>
        <dbReference type="ARBA" id="ARBA00005992"/>
    </source>
</evidence>
<dbReference type="PANTHER" id="PTHR36699:SF1">
    <property type="entry name" value="L,D-TRANSPEPTIDASE YAFK-RELATED"/>
    <property type="match status" value="1"/>
</dbReference>
<evidence type="ECO:0000259" key="9">
    <source>
        <dbReference type="PROSITE" id="PS52029"/>
    </source>
</evidence>
<dbReference type="InterPro" id="IPR056203">
    <property type="entry name" value="Cds6_C"/>
</dbReference>
<evidence type="ECO:0000313" key="11">
    <source>
        <dbReference type="Proteomes" id="UP000317365"/>
    </source>
</evidence>
<keyword evidence="8" id="KW-0732">Signal</keyword>
<feature type="active site" description="Proton donor/acceptor" evidence="7">
    <location>
        <position position="247"/>
    </location>
</feature>
<dbReference type="Gene3D" id="2.40.440.10">
    <property type="entry name" value="L,D-transpeptidase catalytic domain-like"/>
    <property type="match status" value="1"/>
</dbReference>
<name>A0A515ENJ8_9BURK</name>
<dbReference type="InterPro" id="IPR032710">
    <property type="entry name" value="NTF2-like_dom_sf"/>
</dbReference>
<dbReference type="AlphaFoldDB" id="A0A515ENJ8"/>
<evidence type="ECO:0000256" key="1">
    <source>
        <dbReference type="ARBA" id="ARBA00004752"/>
    </source>
</evidence>
<proteinExistence type="inferred from homology"/>
<organism evidence="10 11">
    <name type="scientific">Rhodoferax aquaticus</name>
    <dbReference type="NCBI Taxonomy" id="2527691"/>
    <lineage>
        <taxon>Bacteria</taxon>
        <taxon>Pseudomonadati</taxon>
        <taxon>Pseudomonadota</taxon>
        <taxon>Betaproteobacteria</taxon>
        <taxon>Burkholderiales</taxon>
        <taxon>Comamonadaceae</taxon>
        <taxon>Rhodoferax</taxon>
    </lineage>
</organism>
<keyword evidence="6 7" id="KW-0961">Cell wall biogenesis/degradation</keyword>
<evidence type="ECO:0000256" key="7">
    <source>
        <dbReference type="PROSITE-ProRule" id="PRU01373"/>
    </source>
</evidence>
<evidence type="ECO:0000256" key="6">
    <source>
        <dbReference type="ARBA" id="ARBA00023316"/>
    </source>
</evidence>
<dbReference type="SUPFAM" id="SSF54427">
    <property type="entry name" value="NTF2-like"/>
    <property type="match status" value="1"/>
</dbReference>
<dbReference type="Pfam" id="PF24125">
    <property type="entry name" value="Cds6_C"/>
    <property type="match status" value="1"/>
</dbReference>
<keyword evidence="4 7" id="KW-0133">Cell shape</keyword>
<dbReference type="GO" id="GO:0016740">
    <property type="term" value="F:transferase activity"/>
    <property type="evidence" value="ECO:0007669"/>
    <property type="project" value="UniProtKB-KW"/>
</dbReference>
<dbReference type="InterPro" id="IPR005490">
    <property type="entry name" value="LD_TPept_cat_dom"/>
</dbReference>
<evidence type="ECO:0000313" key="10">
    <source>
        <dbReference type="EMBL" id="QDL54246.1"/>
    </source>
</evidence>
<evidence type="ECO:0000256" key="3">
    <source>
        <dbReference type="ARBA" id="ARBA00022679"/>
    </source>
</evidence>
<dbReference type="GO" id="GO:0009252">
    <property type="term" value="P:peptidoglycan biosynthetic process"/>
    <property type="evidence" value="ECO:0007669"/>
    <property type="project" value="UniProtKB-UniPathway"/>
</dbReference>
<dbReference type="SUPFAM" id="SSF141523">
    <property type="entry name" value="L,D-transpeptidase catalytic domain-like"/>
    <property type="match status" value="1"/>
</dbReference>
<accession>A0A515ENJ8</accession>
<sequence length="413" mass="45659">MRVLRMLQVALAFVIAIPMASFAANTSGNKRQETARQEVAHVQEADGIAEARLIEVYTLIGRGHSREALSKAEQLVTDLPSFQLAQLVYGDLLASRTRPVKAIGDIPDALSPAAGQSLSELREESLRRIKALKERPPSGSIPSQFLALSQRSKHAIAVDASKSRLYLFENTATGLNLVADYYISVGKAGTAKSIEGDQRTPLGVYYITSNLDRKSLKDFYGSGALPINYPNVLDTKRGKTGSGIWLHGTPPNQFSRPPLASDGCVVLANPDLERIIRTVEVRTTPVVITTQLNWVPPHNARADGKPFEDVLYAWRNAKTAGDLEQLLAFYTTDFSSNGKNLAQWTPVLKSELATARGRTIQLKDISYLRWTDTSDTMVVTFGEVAEGVRYGLTKRQYWMREGNKWKIFFEGTL</sequence>
<feature type="domain" description="L,D-TPase catalytic" evidence="9">
    <location>
        <begin position="154"/>
        <end position="289"/>
    </location>
</feature>
<dbReference type="Pfam" id="PF03734">
    <property type="entry name" value="YkuD"/>
    <property type="match status" value="1"/>
</dbReference>
<dbReference type="KEGG" id="rhg:EXZ61_08750"/>
<feature type="signal peptide" evidence="8">
    <location>
        <begin position="1"/>
        <end position="23"/>
    </location>
</feature>
<evidence type="ECO:0000256" key="4">
    <source>
        <dbReference type="ARBA" id="ARBA00022960"/>
    </source>
</evidence>
<dbReference type="CDD" id="cd16913">
    <property type="entry name" value="YkuD_like"/>
    <property type="match status" value="1"/>
</dbReference>
<feature type="chain" id="PRO_5022204742" description="L,D-TPase catalytic domain-containing protein" evidence="8">
    <location>
        <begin position="24"/>
        <end position="413"/>
    </location>
</feature>
<keyword evidence="5 7" id="KW-0573">Peptidoglycan synthesis</keyword>
<gene>
    <name evidence="10" type="ORF">EXZ61_08750</name>
</gene>